<reference evidence="2 3" key="1">
    <citation type="submission" date="2016-05" db="EMBL/GenBank/DDBJ databases">
        <title>A degradative enzymes factory behind the ericoid mycorrhizal symbiosis.</title>
        <authorList>
            <consortium name="DOE Joint Genome Institute"/>
            <person name="Martino E."/>
            <person name="Morin E."/>
            <person name="Grelet G."/>
            <person name="Kuo A."/>
            <person name="Kohler A."/>
            <person name="Daghino S."/>
            <person name="Barry K."/>
            <person name="Choi C."/>
            <person name="Cichocki N."/>
            <person name="Clum A."/>
            <person name="Copeland A."/>
            <person name="Hainaut M."/>
            <person name="Haridas S."/>
            <person name="Labutti K."/>
            <person name="Lindquist E."/>
            <person name="Lipzen A."/>
            <person name="Khouja H.-R."/>
            <person name="Murat C."/>
            <person name="Ohm R."/>
            <person name="Olson A."/>
            <person name="Spatafora J."/>
            <person name="Veneault-Fourrey C."/>
            <person name="Henrissat B."/>
            <person name="Grigoriev I."/>
            <person name="Martin F."/>
            <person name="Perotto S."/>
        </authorList>
    </citation>
    <scope>NUCLEOTIDE SEQUENCE [LARGE SCALE GENOMIC DNA]</scope>
    <source>
        <strain evidence="2 3">UAMH 7357</strain>
    </source>
</reference>
<gene>
    <name evidence="2" type="ORF">NA56DRAFT_15906</name>
</gene>
<feature type="region of interest" description="Disordered" evidence="1">
    <location>
        <begin position="1"/>
        <end position="45"/>
    </location>
</feature>
<dbReference type="Proteomes" id="UP000235672">
    <property type="component" value="Unassembled WGS sequence"/>
</dbReference>
<evidence type="ECO:0000256" key="1">
    <source>
        <dbReference type="SAM" id="MobiDB-lite"/>
    </source>
</evidence>
<proteinExistence type="predicted"/>
<keyword evidence="3" id="KW-1185">Reference proteome</keyword>
<sequence>MIQLSPQSSLASCPMRSQLRKRGRIRKEDSSGSSRERRRGDELDALGQKKGITRVVYMPRRDYLKYFAKDENRNYIGSEPYRRWTEGEWEEQFAKYKPAVGKK</sequence>
<name>A0A2J6QQF6_9HELO</name>
<dbReference type="OrthoDB" id="4158258at2759"/>
<accession>A0A2J6QQF6</accession>
<protein>
    <submittedName>
        <fullName evidence="2">Uncharacterized protein</fullName>
    </submittedName>
</protein>
<organism evidence="2 3">
    <name type="scientific">Hyaloscypha hepaticicola</name>
    <dbReference type="NCBI Taxonomy" id="2082293"/>
    <lineage>
        <taxon>Eukaryota</taxon>
        <taxon>Fungi</taxon>
        <taxon>Dikarya</taxon>
        <taxon>Ascomycota</taxon>
        <taxon>Pezizomycotina</taxon>
        <taxon>Leotiomycetes</taxon>
        <taxon>Helotiales</taxon>
        <taxon>Hyaloscyphaceae</taxon>
        <taxon>Hyaloscypha</taxon>
    </lineage>
</organism>
<dbReference type="EMBL" id="KZ613464">
    <property type="protein sequence ID" value="PMD28495.1"/>
    <property type="molecule type" value="Genomic_DNA"/>
</dbReference>
<evidence type="ECO:0000313" key="2">
    <source>
        <dbReference type="EMBL" id="PMD28495.1"/>
    </source>
</evidence>
<dbReference type="AlphaFoldDB" id="A0A2J6QQF6"/>
<feature type="compositionally biased region" description="Polar residues" evidence="1">
    <location>
        <begin position="1"/>
        <end position="11"/>
    </location>
</feature>
<evidence type="ECO:0000313" key="3">
    <source>
        <dbReference type="Proteomes" id="UP000235672"/>
    </source>
</evidence>
<feature type="compositionally biased region" description="Basic and acidic residues" evidence="1">
    <location>
        <begin position="26"/>
        <end position="42"/>
    </location>
</feature>